<dbReference type="PROSITE" id="PS50011">
    <property type="entry name" value="PROTEIN_KINASE_DOM"/>
    <property type="match status" value="1"/>
</dbReference>
<feature type="domain" description="Protein kinase" evidence="2">
    <location>
        <begin position="7"/>
        <end position="275"/>
    </location>
</feature>
<dbReference type="InterPro" id="IPR029016">
    <property type="entry name" value="GAF-like_dom_sf"/>
</dbReference>
<dbReference type="InterPro" id="IPR003018">
    <property type="entry name" value="GAF"/>
</dbReference>
<dbReference type="Gene3D" id="3.30.450.40">
    <property type="match status" value="1"/>
</dbReference>
<organism evidence="3 4">
    <name type="scientific">Roseofilum casamattae BLCC-M143</name>
    <dbReference type="NCBI Taxonomy" id="3022442"/>
    <lineage>
        <taxon>Bacteria</taxon>
        <taxon>Bacillati</taxon>
        <taxon>Cyanobacteriota</taxon>
        <taxon>Cyanophyceae</taxon>
        <taxon>Desertifilales</taxon>
        <taxon>Desertifilaceae</taxon>
        <taxon>Roseofilum</taxon>
        <taxon>Roseofilum casamattae</taxon>
    </lineage>
</organism>
<name>A0ABT7C0B2_9CYAN</name>
<dbReference type="Gene3D" id="1.10.510.10">
    <property type="entry name" value="Transferase(Phosphotransferase) domain 1"/>
    <property type="match status" value="1"/>
</dbReference>
<evidence type="ECO:0000259" key="2">
    <source>
        <dbReference type="PROSITE" id="PS50011"/>
    </source>
</evidence>
<evidence type="ECO:0000313" key="4">
    <source>
        <dbReference type="Proteomes" id="UP001232992"/>
    </source>
</evidence>
<accession>A0ABT7C0B2</accession>
<dbReference type="Gene3D" id="3.60.40.10">
    <property type="entry name" value="PPM-type phosphatase domain"/>
    <property type="match status" value="1"/>
</dbReference>
<dbReference type="Proteomes" id="UP001232992">
    <property type="component" value="Unassembled WGS sequence"/>
</dbReference>
<evidence type="ECO:0000256" key="1">
    <source>
        <dbReference type="SAM" id="Coils"/>
    </source>
</evidence>
<dbReference type="InterPro" id="IPR011009">
    <property type="entry name" value="Kinase-like_dom_sf"/>
</dbReference>
<dbReference type="SUPFAM" id="SSF56112">
    <property type="entry name" value="Protein kinase-like (PK-like)"/>
    <property type="match status" value="1"/>
</dbReference>
<sequence>MFSLPGYQTLEQIYESSNSEVYRAICEEGNQPVILKMLKEDYPTPSELTRYKQEYQLMRSLELPGIITAYDLRTYQNTLVIVLEDFGGQSLDKLYQQTQLSLSQFLLLFIKVSDNLGQLHAANVIHKDINPANIVFNPETEEVKLIDLGISTRLSKENPTLRNPNVLEGTLSYISPEQTGRMNRSLDYRSDFYSLGVSMYELLIGQRPFLAEDELELVYSQIAKQPEFPNTIPEMIREILATLMAKNAEDRYQSAWGLKFDLQCCLDRWQSHGKIERFTLGDRDISDKFQIPQKLYGRNEEIQALLDAFNRAGDRSEMMLIAGYSGIGKSALVQEIYKPITEKRGYFISGKFDQFQRNIPYSAIVAAFKSLTQQLLTEPTENLATWKDNLSSALGSNGQVIIDVIPELEAIVGKQPAVEELGPTEAQNRFKLVFQNFIRVCCTPEHPLVIFLDDLQWTDNATLKLIELMMKDKALQNLFLIGAYRDNEVNAAHPLMDLINDLQKKEIAIAQVTLSNLELEDISQLIADTVSCHRDRVKGLAELILSKTGGNPFFINQFSLNLYSENLIEFDYTARAWRWDLEQIHAQNITDNVVELTIGKLKKLDLAVQNVLKLAACIGASFDLQTLSIVAEEPADRLFDELIIAIESGFILSLSELNSDLLIQDYRFLHDRVQQAAYALIPEEDKQSIHLKIGQLLLKSYSAQEQDDRVFDIVSHLNIGFEKIEELDDRLQAIELNLKAAKKAKLATAYAGALEYLKTGISYLPENSWRDRYSLTFELYKERCEVEYLNRNFAASKELSTEILANTQSDLDRCEIYCILARQDTMSANYREAFAAGTKGLALFGIHFPDFDADDRELEAALQIELEKIETNLGDRTISSIKNIPESTDIQHRIILKLICYITPGTFLSKTKIWYIVVTKHVQLSLKYGVVVESTVGFASYAMILSTHQENYALSYEFGQLAIDLSDRFHHSGFKSQALHLFATYVSAWRKHLRETDYLDNEALASALESGDLPFAGYTVMMSGFHLFYQGKPLDEMEKTLKKYLFLTKDISNQVAIDLLRGNHLIVENLRGNTVDINSFHDSQTTDELYLQDCLDRNSYMGLCYYNIVKAQALYIYDRPTEALHHLLEAESQLPFISISIGVAQHNFYYSLTLLSLYSQVDSPTQQSYLQQVRTNQVRMKKWADNCPDNYLHKYWLVEAEISWKLGEILNAMDLYDRAIELAKEHHYLQEEALANQRAAQFYLHLQKPKIARTYLQETRYAYQNWGAIAKVEQLDREYREFLSLGSSSSTKSAVNTTRTLTGGKSGSSLDIATAIKANQAISGEIVLEKLLVSLMEIILQNAGAQMGYLILADGDRLTIEAAKPMESDEISVLQSLAIDCDNLLPQTLVNYVARTQESVVLNDASNEGNFINDDYIKQIQPKSILCVPLINQGKLVSLVYLENNLATEAFTDERVEIIQLLSGQAAIALENAYLYQTLEQKVEERTAELALANEEIGILNEKLQAENIRLSSELDVAKKLQEMVLPKEEELQTISGLDIAAYMEPADEVGGDYYDILRNGDRLTIGIGDVTGHGLESGVLMLMAQTAIRTLHNMEESNPVKFLDILNQTLYDNLQRMKCDKNMSLSILDYHDGTISLSGQHEETIIIRSNGKIEQIDTIDLGFPIGLDTEIAEFISSMNIQLDRDDIVVLYTDGITEAEDINGNFYGLDRLCRVVLECRDRNANEIRERVIADVQAFIAGQKVFDDITIAILKQR</sequence>
<dbReference type="CDD" id="cd14014">
    <property type="entry name" value="STKc_PknB_like"/>
    <property type="match status" value="1"/>
</dbReference>
<dbReference type="PANTHER" id="PTHR43642:SF1">
    <property type="entry name" value="HYBRID SIGNAL TRANSDUCTION HISTIDINE KINASE G"/>
    <property type="match status" value="1"/>
</dbReference>
<dbReference type="InterPro" id="IPR001932">
    <property type="entry name" value="PPM-type_phosphatase-like_dom"/>
</dbReference>
<gene>
    <name evidence="3" type="ORF">PMH09_17000</name>
</gene>
<dbReference type="Pfam" id="PF00069">
    <property type="entry name" value="Pkinase"/>
    <property type="match status" value="1"/>
</dbReference>
<dbReference type="Pfam" id="PF01590">
    <property type="entry name" value="GAF"/>
    <property type="match status" value="1"/>
</dbReference>
<dbReference type="InterPro" id="IPR041664">
    <property type="entry name" value="AAA_16"/>
</dbReference>
<protein>
    <submittedName>
        <fullName evidence="3">AAA family ATPase</fullName>
    </submittedName>
</protein>
<dbReference type="RefSeq" id="WP_283759545.1">
    <property type="nucleotide sequence ID" value="NZ_JAQOSQ010000022.1"/>
</dbReference>
<feature type="coiled-coil region" evidence="1">
    <location>
        <begin position="1476"/>
        <end position="1521"/>
    </location>
</feature>
<evidence type="ECO:0000313" key="3">
    <source>
        <dbReference type="EMBL" id="MDJ1184888.1"/>
    </source>
</evidence>
<dbReference type="InterPro" id="IPR036457">
    <property type="entry name" value="PPM-type-like_dom_sf"/>
</dbReference>
<dbReference type="Pfam" id="PF07228">
    <property type="entry name" value="SpoIIE"/>
    <property type="match status" value="1"/>
</dbReference>
<dbReference type="SMART" id="SM00331">
    <property type="entry name" value="PP2C_SIG"/>
    <property type="match status" value="1"/>
</dbReference>
<dbReference type="Gene3D" id="3.40.50.300">
    <property type="entry name" value="P-loop containing nucleotide triphosphate hydrolases"/>
    <property type="match status" value="1"/>
</dbReference>
<dbReference type="EMBL" id="JAQOSQ010000022">
    <property type="protein sequence ID" value="MDJ1184888.1"/>
    <property type="molecule type" value="Genomic_DNA"/>
</dbReference>
<keyword evidence="4" id="KW-1185">Reference proteome</keyword>
<dbReference type="Pfam" id="PF13191">
    <property type="entry name" value="AAA_16"/>
    <property type="match status" value="1"/>
</dbReference>
<reference evidence="3 4" key="1">
    <citation type="submission" date="2023-01" db="EMBL/GenBank/DDBJ databases">
        <title>Novel diversity within Roseofilum (Cyanobacteria; Desertifilaceae) from marine benthic mats with descriptions of four novel species.</title>
        <authorList>
            <person name="Wang Y."/>
            <person name="Berthold D.E."/>
            <person name="Hu J."/>
            <person name="Lefler F.W."/>
            <person name="Laughinghouse H.D. IV."/>
        </authorList>
    </citation>
    <scope>NUCLEOTIDE SEQUENCE [LARGE SCALE GENOMIC DNA]</scope>
    <source>
        <strain evidence="3 4">BLCC-M143</strain>
    </source>
</reference>
<dbReference type="InterPro" id="IPR027417">
    <property type="entry name" value="P-loop_NTPase"/>
</dbReference>
<comment type="caution">
    <text evidence="3">The sequence shown here is derived from an EMBL/GenBank/DDBJ whole genome shotgun (WGS) entry which is preliminary data.</text>
</comment>
<dbReference type="InterPro" id="IPR053159">
    <property type="entry name" value="Hybrid_Histidine_Kinase"/>
</dbReference>
<dbReference type="Pfam" id="PF25503">
    <property type="entry name" value="TPR_CHK1"/>
    <property type="match status" value="1"/>
</dbReference>
<dbReference type="SUPFAM" id="SSF52540">
    <property type="entry name" value="P-loop containing nucleoside triphosphate hydrolases"/>
    <property type="match status" value="1"/>
</dbReference>
<dbReference type="SUPFAM" id="SSF55781">
    <property type="entry name" value="GAF domain-like"/>
    <property type="match status" value="1"/>
</dbReference>
<proteinExistence type="predicted"/>
<keyword evidence="1" id="KW-0175">Coiled coil</keyword>
<dbReference type="PANTHER" id="PTHR43642">
    <property type="entry name" value="HYBRID SIGNAL TRANSDUCTION HISTIDINE KINASE G"/>
    <property type="match status" value="1"/>
</dbReference>
<dbReference type="InterPro" id="IPR000719">
    <property type="entry name" value="Prot_kinase_dom"/>
</dbReference>
<dbReference type="SMART" id="SM00065">
    <property type="entry name" value="GAF"/>
    <property type="match status" value="1"/>
</dbReference>